<sequence>MARAYSEAASQRQPVAAQRWTAATAGWWQCGSGAGVGAGGGLGKGSGGGMARSSAARAGVGAAQCALGRQRPAGLGLSEAFYTREDKGCLQTIEGPAISYGYNSWICTSHRIIPVLKYFNILGMV</sequence>
<evidence type="ECO:0000313" key="1">
    <source>
        <dbReference type="EMBL" id="CAD6332941.1"/>
    </source>
</evidence>
<organism evidence="1 2">
    <name type="scientific">Miscanthus lutarioriparius</name>
    <dbReference type="NCBI Taxonomy" id="422564"/>
    <lineage>
        <taxon>Eukaryota</taxon>
        <taxon>Viridiplantae</taxon>
        <taxon>Streptophyta</taxon>
        <taxon>Embryophyta</taxon>
        <taxon>Tracheophyta</taxon>
        <taxon>Spermatophyta</taxon>
        <taxon>Magnoliopsida</taxon>
        <taxon>Liliopsida</taxon>
        <taxon>Poales</taxon>
        <taxon>Poaceae</taxon>
        <taxon>PACMAD clade</taxon>
        <taxon>Panicoideae</taxon>
        <taxon>Andropogonodae</taxon>
        <taxon>Andropogoneae</taxon>
        <taxon>Saccharinae</taxon>
        <taxon>Miscanthus</taxon>
    </lineage>
</organism>
<protein>
    <submittedName>
        <fullName evidence="1">Uncharacterized protein</fullName>
    </submittedName>
</protein>
<name>A0A811RUU5_9POAL</name>
<accession>A0A811RUU5</accession>
<gene>
    <name evidence="1" type="ORF">NCGR_LOCUS57039</name>
</gene>
<keyword evidence="2" id="KW-1185">Reference proteome</keyword>
<dbReference type="EMBL" id="CAJGYO010000017">
    <property type="protein sequence ID" value="CAD6332941.1"/>
    <property type="molecule type" value="Genomic_DNA"/>
</dbReference>
<reference evidence="1" key="1">
    <citation type="submission" date="2020-10" db="EMBL/GenBank/DDBJ databases">
        <authorList>
            <person name="Han B."/>
            <person name="Lu T."/>
            <person name="Zhao Q."/>
            <person name="Huang X."/>
            <person name="Zhao Y."/>
        </authorList>
    </citation>
    <scope>NUCLEOTIDE SEQUENCE</scope>
</reference>
<evidence type="ECO:0000313" key="2">
    <source>
        <dbReference type="Proteomes" id="UP000604825"/>
    </source>
</evidence>
<proteinExistence type="predicted"/>
<comment type="caution">
    <text evidence="1">The sequence shown here is derived from an EMBL/GenBank/DDBJ whole genome shotgun (WGS) entry which is preliminary data.</text>
</comment>
<dbReference type="Proteomes" id="UP000604825">
    <property type="component" value="Unassembled WGS sequence"/>
</dbReference>
<dbReference type="AlphaFoldDB" id="A0A811RUU5"/>